<evidence type="ECO:0008006" key="2">
    <source>
        <dbReference type="Google" id="ProtNLM"/>
    </source>
</evidence>
<evidence type="ECO:0000313" key="1">
    <source>
        <dbReference type="EMBL" id="KKL14708.1"/>
    </source>
</evidence>
<protein>
    <recommendedName>
        <fullName evidence="2">Phage portal protein</fullName>
    </recommendedName>
</protein>
<dbReference type="Pfam" id="PF04860">
    <property type="entry name" value="Phage_portal"/>
    <property type="match status" value="1"/>
</dbReference>
<feature type="non-terminal residue" evidence="1">
    <location>
        <position position="429"/>
    </location>
</feature>
<gene>
    <name evidence="1" type="ORF">LCGC14_2512940</name>
</gene>
<dbReference type="AlphaFoldDB" id="A0A0F9DS34"/>
<name>A0A0F9DS34_9ZZZZ</name>
<comment type="caution">
    <text evidence="1">The sequence shown here is derived from an EMBL/GenBank/DDBJ whole genome shotgun (WGS) entry which is preliminary data.</text>
</comment>
<reference evidence="1" key="1">
    <citation type="journal article" date="2015" name="Nature">
        <title>Complex archaea that bridge the gap between prokaryotes and eukaryotes.</title>
        <authorList>
            <person name="Spang A."/>
            <person name="Saw J.H."/>
            <person name="Jorgensen S.L."/>
            <person name="Zaremba-Niedzwiedzka K."/>
            <person name="Martijn J."/>
            <person name="Lind A.E."/>
            <person name="van Eijk R."/>
            <person name="Schleper C."/>
            <person name="Guy L."/>
            <person name="Ettema T.J."/>
        </authorList>
    </citation>
    <scope>NUCLEOTIDE SEQUENCE</scope>
</reference>
<organism evidence="1">
    <name type="scientific">marine sediment metagenome</name>
    <dbReference type="NCBI Taxonomy" id="412755"/>
    <lineage>
        <taxon>unclassified sequences</taxon>
        <taxon>metagenomes</taxon>
        <taxon>ecological metagenomes</taxon>
    </lineage>
</organism>
<dbReference type="EMBL" id="LAZR01040350">
    <property type="protein sequence ID" value="KKL14708.1"/>
    <property type="molecule type" value="Genomic_DNA"/>
</dbReference>
<sequence length="429" mass="49481">MVISLVNLKERPVLNSMYIPTPTFPEPRSFDLTTLMFWIKRTPECIGVLNRLANDIVTGIYFTAIESLKKPGRPSEKQSQDKIDKANRFAKKENIKAKIKAGVIDWAATGDEYIWKGKITDNMIKESALKHYKDYGIELKEIDTKQFFDEDFSGISSIEIVPSTMAGILHDQTKITKYVQTDGTRPGILREFTPDEIIHGKFMEMDGRVYGYSPMEASYISIRTIDAIEDYGYNFFRNGAKLDRLWKYQGIPSADYWKKLQEDVKQYVSIKKAHGHLFIAGAEKVETETLNEITSEMEYRQLAIHSVGKIIFAFNMPADTASALLGKDIKQSAGGSDIEDAGYNRNIERAQEYQENLWNSQLWVPHFGVEMHFIRTFKQDQIRQIQYMGQALPVAEFFHRNKFPLKDEFYFELLQIDKSFLKEGTITWA</sequence>
<dbReference type="InterPro" id="IPR006944">
    <property type="entry name" value="Phage/GTA_portal"/>
</dbReference>
<proteinExistence type="predicted"/>
<accession>A0A0F9DS34</accession>